<sequence>MKTTAWWLAIASSLMVGCGGAGSGSASSTATDETGTVQIALTDAEEDFLTYQVEVLGITLVREDGTEVDVLPATTEVDFVQYQQLSELFMVAAIPAGHYRSVLVNLDYADADIVVQDSAGVSYSATVVDSHSTTISTLEVSVDLGEGALNIGRNSVAGLTLDLDLAASNEVLSYDPAVVEVEPFLMVVASQDTDREHRVRGQLISSDTDTAEITLAIRPMRHRSGEFGDLVVAVTETTRYDIDGIPYTGSDGLALIAALDAATPIVSYGSLDNTGTFTATEILTGASVDWSGDDVVKGIVTARSGNVLTLNGAVVERSGHDASFASMLEVTLSEETGVTGRYDGDSTIADISVGQSVLVSGSVSTDDITKMDASTGYVRMKLNRLSGSVTTTAPLSLDLLSINSRNSELFDFSGTADSRDNDADPTTYELQTATLDVTNLATGDWVAVAGYPTAFGAAIGDFDAVTVNEISFASSRADYVAHWSDATTMPVSISNDTLVLDVTDASERLRLHGIPRELVAGLEVAGVTATVDKGHFAVQISATSTAIYLSYSDFLLALANALEGTEAVSHLSVQGQFDDSTGILDASSIMVRFGESSRQ</sequence>
<reference evidence="3 4" key="1">
    <citation type="submission" date="2024-03" db="EMBL/GenBank/DDBJ databases">
        <title>High-quality draft genome sequence of Oceanobacter sp. wDCs-4.</title>
        <authorList>
            <person name="Dong C."/>
        </authorList>
    </citation>
    <scope>NUCLEOTIDE SEQUENCE [LARGE SCALE GENOMIC DNA]</scope>
    <source>
        <strain evidence="4">wDCs-4</strain>
    </source>
</reference>
<evidence type="ECO:0000313" key="3">
    <source>
        <dbReference type="EMBL" id="MFK4752716.1"/>
    </source>
</evidence>
<gene>
    <name evidence="3" type="ORF">WG929_09890</name>
</gene>
<proteinExistence type="predicted"/>
<feature type="domain" description="DUF4382" evidence="2">
    <location>
        <begin position="34"/>
        <end position="168"/>
    </location>
</feature>
<dbReference type="Proteomes" id="UP001620597">
    <property type="component" value="Unassembled WGS sequence"/>
</dbReference>
<evidence type="ECO:0000259" key="2">
    <source>
        <dbReference type="Pfam" id="PF14321"/>
    </source>
</evidence>
<organism evidence="3 4">
    <name type="scientific">Oceanobacter antarcticus</name>
    <dbReference type="NCBI Taxonomy" id="3133425"/>
    <lineage>
        <taxon>Bacteria</taxon>
        <taxon>Pseudomonadati</taxon>
        <taxon>Pseudomonadota</taxon>
        <taxon>Gammaproteobacteria</taxon>
        <taxon>Oceanospirillales</taxon>
        <taxon>Oceanospirillaceae</taxon>
        <taxon>Oceanobacter</taxon>
    </lineage>
</organism>
<feature type="signal peptide" evidence="1">
    <location>
        <begin position="1"/>
        <end position="21"/>
    </location>
</feature>
<dbReference type="PROSITE" id="PS51257">
    <property type="entry name" value="PROKAR_LIPOPROTEIN"/>
    <property type="match status" value="1"/>
</dbReference>
<feature type="chain" id="PRO_5046717023" evidence="1">
    <location>
        <begin position="22"/>
        <end position="599"/>
    </location>
</feature>
<accession>A0ABW8NIG8</accession>
<dbReference type="RefSeq" id="WP_416205910.1">
    <property type="nucleotide sequence ID" value="NZ_JBBKTX010000010.1"/>
</dbReference>
<evidence type="ECO:0000256" key="1">
    <source>
        <dbReference type="SAM" id="SignalP"/>
    </source>
</evidence>
<keyword evidence="4" id="KW-1185">Reference proteome</keyword>
<dbReference type="EMBL" id="JBBKTX010000010">
    <property type="protein sequence ID" value="MFK4752716.1"/>
    <property type="molecule type" value="Genomic_DNA"/>
</dbReference>
<evidence type="ECO:0000313" key="4">
    <source>
        <dbReference type="Proteomes" id="UP001620597"/>
    </source>
</evidence>
<dbReference type="Pfam" id="PF14321">
    <property type="entry name" value="DUF4382"/>
    <property type="match status" value="1"/>
</dbReference>
<comment type="caution">
    <text evidence="3">The sequence shown here is derived from an EMBL/GenBank/DDBJ whole genome shotgun (WGS) entry which is preliminary data.</text>
</comment>
<protein>
    <submittedName>
        <fullName evidence="3">DUF4382 domain-containing protein</fullName>
    </submittedName>
</protein>
<name>A0ABW8NIG8_9GAMM</name>
<keyword evidence="1" id="KW-0732">Signal</keyword>
<dbReference type="InterPro" id="IPR025491">
    <property type="entry name" value="DUF4382"/>
</dbReference>